<reference evidence="4 5" key="1">
    <citation type="journal article" date="2013" name="Genome Biol.">
        <title>Genome of Acanthamoeba castellanii highlights extensive lateral gene transfer and early evolution of tyrosine kinase signaling.</title>
        <authorList>
            <person name="Clarke M."/>
            <person name="Lohan A.J."/>
            <person name="Liu B."/>
            <person name="Lagkouvardos I."/>
            <person name="Roy S."/>
            <person name="Zafar N."/>
            <person name="Bertelli C."/>
            <person name="Schilde C."/>
            <person name="Kianianmomeni A."/>
            <person name="Burglin T.R."/>
            <person name="Frech C."/>
            <person name="Turcotte B."/>
            <person name="Kopec K.O."/>
            <person name="Synnott J.M."/>
            <person name="Choo C."/>
            <person name="Paponov I."/>
            <person name="Finkler A."/>
            <person name="Soon Heng Tan C."/>
            <person name="Hutchins A.P."/>
            <person name="Weinmeier T."/>
            <person name="Rattei T."/>
            <person name="Chu J.S."/>
            <person name="Gimenez G."/>
            <person name="Irimia M."/>
            <person name="Rigden D.J."/>
            <person name="Fitzpatrick D.A."/>
            <person name="Lorenzo-Morales J."/>
            <person name="Bateman A."/>
            <person name="Chiu C.H."/>
            <person name="Tang P."/>
            <person name="Hegemann P."/>
            <person name="Fromm H."/>
            <person name="Raoult D."/>
            <person name="Greub G."/>
            <person name="Miranda-Saavedra D."/>
            <person name="Chen N."/>
            <person name="Nash P."/>
            <person name="Ginger M.L."/>
            <person name="Horn M."/>
            <person name="Schaap P."/>
            <person name="Caler L."/>
            <person name="Loftus B."/>
        </authorList>
    </citation>
    <scope>NUCLEOTIDE SEQUENCE [LARGE SCALE GENOMIC DNA]</scope>
    <source>
        <strain evidence="4 5">Neff</strain>
    </source>
</reference>
<gene>
    <name evidence="4" type="ORF">ACA1_279030</name>
</gene>
<dbReference type="RefSeq" id="XP_004344675.1">
    <property type="nucleotide sequence ID" value="XM_004344625.1"/>
</dbReference>
<dbReference type="OMA" id="HINAVII"/>
<dbReference type="EMBL" id="KB007908">
    <property type="protein sequence ID" value="ELR20932.1"/>
    <property type="molecule type" value="Genomic_DNA"/>
</dbReference>
<dbReference type="GO" id="GO:0005737">
    <property type="term" value="C:cytoplasm"/>
    <property type="evidence" value="ECO:0007669"/>
    <property type="project" value="TreeGrafter"/>
</dbReference>
<dbReference type="Pfam" id="PF00169">
    <property type="entry name" value="PH"/>
    <property type="match status" value="1"/>
</dbReference>
<organism evidence="4 5">
    <name type="scientific">Acanthamoeba castellanii (strain ATCC 30010 / Neff)</name>
    <dbReference type="NCBI Taxonomy" id="1257118"/>
    <lineage>
        <taxon>Eukaryota</taxon>
        <taxon>Amoebozoa</taxon>
        <taxon>Discosea</taxon>
        <taxon>Longamoebia</taxon>
        <taxon>Centramoebida</taxon>
        <taxon>Acanthamoebidae</taxon>
        <taxon>Acanthamoeba</taxon>
    </lineage>
</organism>
<dbReference type="PROSITE" id="PS50003">
    <property type="entry name" value="PH_DOMAIN"/>
    <property type="match status" value="1"/>
</dbReference>
<dbReference type="CDD" id="cd00160">
    <property type="entry name" value="RhoGEF"/>
    <property type="match status" value="1"/>
</dbReference>
<dbReference type="GeneID" id="14921804"/>
<feature type="compositionally biased region" description="Basic and acidic residues" evidence="1">
    <location>
        <begin position="569"/>
        <end position="579"/>
    </location>
</feature>
<dbReference type="PANTHER" id="PTHR12673:SF263">
    <property type="entry name" value="PLECKSTRIN DOMAIN-CONTAINING PROTEIN"/>
    <property type="match status" value="1"/>
</dbReference>
<evidence type="ECO:0000259" key="3">
    <source>
        <dbReference type="PROSITE" id="PS50010"/>
    </source>
</evidence>
<evidence type="ECO:0000313" key="5">
    <source>
        <dbReference type="Proteomes" id="UP000011083"/>
    </source>
</evidence>
<dbReference type="SUPFAM" id="SSF48065">
    <property type="entry name" value="DBL homology domain (DH-domain)"/>
    <property type="match status" value="1"/>
</dbReference>
<dbReference type="Pfam" id="PF00621">
    <property type="entry name" value="RhoGEF"/>
    <property type="match status" value="1"/>
</dbReference>
<dbReference type="PROSITE" id="PS50010">
    <property type="entry name" value="DH_2"/>
    <property type="match status" value="1"/>
</dbReference>
<dbReference type="SMART" id="SM00325">
    <property type="entry name" value="RhoGEF"/>
    <property type="match status" value="1"/>
</dbReference>
<evidence type="ECO:0000313" key="4">
    <source>
        <dbReference type="EMBL" id="ELR20932.1"/>
    </source>
</evidence>
<proteinExistence type="predicted"/>
<dbReference type="KEGG" id="acan:ACA1_279030"/>
<evidence type="ECO:0000256" key="1">
    <source>
        <dbReference type="SAM" id="MobiDB-lite"/>
    </source>
</evidence>
<dbReference type="InterPro" id="IPR035899">
    <property type="entry name" value="DBL_dom_sf"/>
</dbReference>
<dbReference type="SMART" id="SM00233">
    <property type="entry name" value="PH"/>
    <property type="match status" value="1"/>
</dbReference>
<protein>
    <submittedName>
        <fullName evidence="4">RhoGEF domain containing protein</fullName>
    </submittedName>
</protein>
<feature type="region of interest" description="Disordered" evidence="1">
    <location>
        <begin position="396"/>
        <end position="416"/>
    </location>
</feature>
<dbReference type="SUPFAM" id="SSF50729">
    <property type="entry name" value="PH domain-like"/>
    <property type="match status" value="1"/>
</dbReference>
<sequence length="674" mass="75749">MEGQVDPVMLPKLQGLVRRWLARKRYKRLLSRKKHRDHVVKELLHTEETYIKGLTKMMEVYVRPLQALARGASDGRVAELNNITSKAEYIINLNTTLLSDLKERVDNWSNTQTIGDIFIKMSPFMKMYTQYTNNYESAVVMLEQSANDKDILYQFIQRCYGGRADVLTFDSYLIMPIQRIPRYNLLLEDMIAHTWEHHPDYESLCKALKMLQSVTDFVNKDIATSSALTKVLHIQNSLGGEVQLVAPHRYWITEGKLLSMRFGALNLFSSFVLVYLFNDLLVFSSRLLTSYRYKGHFLLHSTWVVDLPDTNAFKNIFQIKSVNSQTYTFCAASAEDKKTWIDALNKAFADMQPADKVKRKELQDAGEIPIEEGTREGSVDENKNFALQMIIQAASEQQQQGKDQKHKRDEDEDTYGSLSGKEMARLVKMGVMEKQTEEEKNRSKFLNNAEVRKEYQFIQRNVQERQQMYLQAVSRSSGAISDQQLAEIEKRKEEVKQVTRAGSVRDSRNIFESGDSITLESPRQRTPGSTRMPSEAALLVARAQDDVAKNSPRGTPRGTPRGSDALDPPGRKMSAEIVKRVTSYNSAVGSADASPAASPASASRQDKPPKSPAAAAPPSSKEGADRGTIAKGTVGERVKAYQAHTAGEGQSEGQPLLTSRPEMEDGGCCTCVLS</sequence>
<feature type="compositionally biased region" description="Low complexity" evidence="1">
    <location>
        <begin position="586"/>
        <end position="603"/>
    </location>
</feature>
<dbReference type="PANTHER" id="PTHR12673">
    <property type="entry name" value="FACIOGENITAL DYSPLASIA PROTEIN"/>
    <property type="match status" value="1"/>
</dbReference>
<dbReference type="OrthoDB" id="660555at2759"/>
<dbReference type="AlphaFoldDB" id="L8H6Q9"/>
<feature type="region of interest" description="Disordered" evidence="1">
    <location>
        <begin position="492"/>
        <end position="674"/>
    </location>
</feature>
<feature type="compositionally biased region" description="Low complexity" evidence="1">
    <location>
        <begin position="612"/>
        <end position="621"/>
    </location>
</feature>
<name>L8H6Q9_ACACF</name>
<keyword evidence="5" id="KW-1185">Reference proteome</keyword>
<dbReference type="InterPro" id="IPR051092">
    <property type="entry name" value="FYVE_RhoGEF_PH"/>
</dbReference>
<dbReference type="InterPro" id="IPR001849">
    <property type="entry name" value="PH_domain"/>
</dbReference>
<feature type="domain" description="DH" evidence="3">
    <location>
        <begin position="35"/>
        <end position="221"/>
    </location>
</feature>
<accession>L8H6Q9</accession>
<dbReference type="GO" id="GO:0005085">
    <property type="term" value="F:guanyl-nucleotide exchange factor activity"/>
    <property type="evidence" value="ECO:0007669"/>
    <property type="project" value="InterPro"/>
</dbReference>
<dbReference type="InterPro" id="IPR011993">
    <property type="entry name" value="PH-like_dom_sf"/>
</dbReference>
<dbReference type="Gene3D" id="2.30.29.30">
    <property type="entry name" value="Pleckstrin-homology domain (PH domain)/Phosphotyrosine-binding domain (PTB)"/>
    <property type="match status" value="1"/>
</dbReference>
<dbReference type="Gene3D" id="1.20.900.10">
    <property type="entry name" value="Dbl homology (DH) domain"/>
    <property type="match status" value="1"/>
</dbReference>
<feature type="domain" description="PH" evidence="2">
    <location>
        <begin position="274"/>
        <end position="349"/>
    </location>
</feature>
<dbReference type="InterPro" id="IPR000219">
    <property type="entry name" value="DH_dom"/>
</dbReference>
<dbReference type="VEuPathDB" id="AmoebaDB:ACA1_279030"/>
<feature type="compositionally biased region" description="Polar residues" evidence="1">
    <location>
        <begin position="515"/>
        <end position="532"/>
    </location>
</feature>
<evidence type="ECO:0000259" key="2">
    <source>
        <dbReference type="PROSITE" id="PS50003"/>
    </source>
</evidence>
<feature type="compositionally biased region" description="Basic and acidic residues" evidence="1">
    <location>
        <begin position="492"/>
        <end position="509"/>
    </location>
</feature>
<dbReference type="Proteomes" id="UP000011083">
    <property type="component" value="Unassembled WGS sequence"/>
</dbReference>
<dbReference type="PROSITE" id="PS50096">
    <property type="entry name" value="IQ"/>
    <property type="match status" value="1"/>
</dbReference>